<reference evidence="1" key="1">
    <citation type="journal article" date="2020" name="Nature">
        <title>Giant virus diversity and host interactions through global metagenomics.</title>
        <authorList>
            <person name="Schulz F."/>
            <person name="Roux S."/>
            <person name="Paez-Espino D."/>
            <person name="Jungbluth S."/>
            <person name="Walsh D.A."/>
            <person name="Denef V.J."/>
            <person name="McMahon K.D."/>
            <person name="Konstantinidis K.T."/>
            <person name="Eloe-Fadrosh E.A."/>
            <person name="Kyrpides N.C."/>
            <person name="Woyke T."/>
        </authorList>
    </citation>
    <scope>NUCLEOTIDE SEQUENCE</scope>
    <source>
        <strain evidence="1">GVMAG-S-1017244-22</strain>
    </source>
</reference>
<protein>
    <submittedName>
        <fullName evidence="1">Uncharacterized protein</fullName>
    </submittedName>
</protein>
<evidence type="ECO:0000313" key="1">
    <source>
        <dbReference type="EMBL" id="QHU34785.1"/>
    </source>
</evidence>
<name>A0A6C0LXM4_9ZZZZ</name>
<proteinExistence type="predicted"/>
<dbReference type="EMBL" id="MN740580">
    <property type="protein sequence ID" value="QHU34785.1"/>
    <property type="molecule type" value="Genomic_DNA"/>
</dbReference>
<sequence>MLDVIYNKLKASNDLSMSEWKDVDPTIFNKHVQYTHETGIKKNDILKELKIEPTIDVCEVCEVAIKKDKVLHKNTPIISKNKKDETIKPLDVIIKETMSFDNSTKYIKDVLITLISKEEFTKIFGLTKCAEIMSGIVNNRWNKSTALFISFLLDKEIYYNEKVVLYNKEKNIGRITIAKI</sequence>
<organism evidence="1">
    <name type="scientific">viral metagenome</name>
    <dbReference type="NCBI Taxonomy" id="1070528"/>
    <lineage>
        <taxon>unclassified sequences</taxon>
        <taxon>metagenomes</taxon>
        <taxon>organismal metagenomes</taxon>
    </lineage>
</organism>
<dbReference type="AlphaFoldDB" id="A0A6C0LXM4"/>
<accession>A0A6C0LXM4</accession>